<protein>
    <submittedName>
        <fullName evidence="5">N-acetylmuramoyl-L-alanine amidase</fullName>
        <ecNumber evidence="5">3.5.1.28</ecNumber>
    </submittedName>
</protein>
<comment type="similarity">
    <text evidence="1">Belongs to the N-acetylmuramoyl-L-alanine amidase 2 family.</text>
</comment>
<dbReference type="PANTHER" id="PTHR11022">
    <property type="entry name" value="PEPTIDOGLYCAN RECOGNITION PROTEIN"/>
    <property type="match status" value="1"/>
</dbReference>
<evidence type="ECO:0000259" key="4">
    <source>
        <dbReference type="SMART" id="SM00701"/>
    </source>
</evidence>
<evidence type="ECO:0000256" key="2">
    <source>
        <dbReference type="SAM" id="MobiDB-lite"/>
    </source>
</evidence>
<dbReference type="EMBL" id="JASOOY020000027">
    <property type="protein sequence ID" value="MEO3717392.1"/>
    <property type="molecule type" value="Genomic_DNA"/>
</dbReference>
<dbReference type="Pfam" id="PF01510">
    <property type="entry name" value="Amidase_2"/>
    <property type="match status" value="1"/>
</dbReference>
<keyword evidence="5" id="KW-0378">Hydrolase</keyword>
<dbReference type="GO" id="GO:0009253">
    <property type="term" value="P:peptidoglycan catabolic process"/>
    <property type="evidence" value="ECO:0007669"/>
    <property type="project" value="InterPro"/>
</dbReference>
<accession>A0AAW9SJN0</accession>
<dbReference type="Pfam" id="PF08310">
    <property type="entry name" value="LGFP"/>
    <property type="match status" value="1"/>
</dbReference>
<feature type="domain" description="N-acetylmuramoyl-L-alanine amidase" evidence="3">
    <location>
        <begin position="317"/>
        <end position="481"/>
    </location>
</feature>
<dbReference type="SMART" id="SM00644">
    <property type="entry name" value="Ami_2"/>
    <property type="match status" value="1"/>
</dbReference>
<comment type="caution">
    <text evidence="5">The sequence shown here is derived from an EMBL/GenBank/DDBJ whole genome shotgun (WGS) entry which is preliminary data.</text>
</comment>
<evidence type="ECO:0000313" key="5">
    <source>
        <dbReference type="EMBL" id="MEO3717392.1"/>
    </source>
</evidence>
<dbReference type="InterPro" id="IPR013207">
    <property type="entry name" value="LGFP"/>
</dbReference>
<dbReference type="CDD" id="cd06583">
    <property type="entry name" value="PGRP"/>
    <property type="match status" value="1"/>
</dbReference>
<dbReference type="Gene3D" id="3.40.80.10">
    <property type="entry name" value="Peptidoglycan recognition protein-like"/>
    <property type="match status" value="1"/>
</dbReference>
<dbReference type="PANTHER" id="PTHR11022:SF41">
    <property type="entry name" value="PEPTIDOGLYCAN-RECOGNITION PROTEIN LC-RELATED"/>
    <property type="match status" value="1"/>
</dbReference>
<dbReference type="GO" id="GO:0008745">
    <property type="term" value="F:N-acetylmuramoyl-L-alanine amidase activity"/>
    <property type="evidence" value="ECO:0007669"/>
    <property type="project" value="UniProtKB-EC"/>
</dbReference>
<dbReference type="InterPro" id="IPR036505">
    <property type="entry name" value="Amidase/PGRP_sf"/>
</dbReference>
<evidence type="ECO:0000259" key="3">
    <source>
        <dbReference type="SMART" id="SM00644"/>
    </source>
</evidence>
<dbReference type="InterPro" id="IPR015510">
    <property type="entry name" value="PGRP"/>
</dbReference>
<gene>
    <name evidence="5" type="ORF">QP460_007315</name>
</gene>
<dbReference type="InterPro" id="IPR006619">
    <property type="entry name" value="PGRP_domain_met/bac"/>
</dbReference>
<sequence>MFSRRRINRRAGAKQSLVLAAVATLALTPVAVVGAGAAYDLIEENGAGPIDPIVQSKSLADSVSVLVEDAAIATQSLADEAHPNRGVVKEITSDTEFSQFALTWAGDPDIASFVRAERADGSWSDWFSVDPDYPAEGNGNGLNGTELIYIEPTKRVQVSTHGLNIFGPGSGVDLKDIKGAEKLDLSKLNLDEINAEGAKKAVEDAKESATDAAKDVAKAVDDAASDYQQTPDAAPEDALDDPTAPSANDAAGLDSPNLPVKWTDIEPVADELPIDQVDAVLIDGQAAASGIDPIVDAKNVTGMPKVITRAGWGANENNRCKGADYDSKLVGATVHHTAGSNNYTESQSAGIVRGIYQYHAQTLGWCDIGYNALVDKYGNIFEGRYGGLDKNVQGAHAGGFNTGTFGISMMGNYTSVAPSEAALNSVGNMIGWRLKVAGVKPTGQIQMTSGGTSYSKYGYGKQVTLPTIFAHRDVGNTTCPGDAGYAQMGKIRSIAEKKYNSLTSGKIDNEGPDGLIDLLVPQDEKGDKTAEDADSQSTESTESTESSSTTSTTSTTSASTGTSTTSSSEKSSSASSTTSSTTSSSDSTTSGTSNTSEPTDATNTSDTATADSSAPSASEQSNSSSPSASDEQQKAQALETVSGARSMLASALGMLGAPGLGQTADAILGAVGRSIENGPSIADLPVLIDQIITINEQNDLAAEWRQVSEEMGSVLGYAMSGIQSGSTVANNAGQADALRYVKFSNGVITDSDTTGAHAIWGKIADEWARQGFEVGKLGAPTKTQVVDGNIERAEFQNGSIAFDRTTGEVKTELK</sequence>
<dbReference type="InterPro" id="IPR002502">
    <property type="entry name" value="Amidase_domain"/>
</dbReference>
<feature type="region of interest" description="Disordered" evidence="2">
    <location>
        <begin position="223"/>
        <end position="258"/>
    </location>
</feature>
<feature type="compositionally biased region" description="Low complexity" evidence="2">
    <location>
        <begin position="537"/>
        <end position="630"/>
    </location>
</feature>
<dbReference type="Proteomes" id="UP001223646">
    <property type="component" value="Unassembled WGS sequence"/>
</dbReference>
<dbReference type="SMART" id="SM00701">
    <property type="entry name" value="PGRP"/>
    <property type="match status" value="1"/>
</dbReference>
<dbReference type="GO" id="GO:0008270">
    <property type="term" value="F:zinc ion binding"/>
    <property type="evidence" value="ECO:0007669"/>
    <property type="project" value="InterPro"/>
</dbReference>
<dbReference type="SUPFAM" id="SSF55846">
    <property type="entry name" value="N-acetylmuramoyl-L-alanine amidase-like"/>
    <property type="match status" value="1"/>
</dbReference>
<proteinExistence type="inferred from homology"/>
<feature type="domain" description="Peptidoglycan recognition protein family" evidence="4">
    <location>
        <begin position="304"/>
        <end position="452"/>
    </location>
</feature>
<organism evidence="5 6">
    <name type="scientific">Corynebacterium amycolatum</name>
    <dbReference type="NCBI Taxonomy" id="43765"/>
    <lineage>
        <taxon>Bacteria</taxon>
        <taxon>Bacillati</taxon>
        <taxon>Actinomycetota</taxon>
        <taxon>Actinomycetes</taxon>
        <taxon>Mycobacteriales</taxon>
        <taxon>Corynebacteriaceae</taxon>
        <taxon>Corynebacterium</taxon>
    </lineage>
</organism>
<name>A0AAW9SJN0_CORAY</name>
<reference evidence="5" key="2">
    <citation type="submission" date="2024-05" db="EMBL/GenBank/DDBJ databases">
        <authorList>
            <person name="Wolfe A."/>
        </authorList>
    </citation>
    <scope>NUCLEOTIDE SEQUENCE</scope>
    <source>
        <strain evidence="5">UMB1064</strain>
    </source>
</reference>
<evidence type="ECO:0000313" key="6">
    <source>
        <dbReference type="Proteomes" id="UP001223646"/>
    </source>
</evidence>
<reference evidence="5" key="1">
    <citation type="submission" date="2023-05" db="EMBL/GenBank/DDBJ databases">
        <authorList>
            <person name="Du J."/>
        </authorList>
    </citation>
    <scope>NUCLEOTIDE SEQUENCE</scope>
    <source>
        <strain evidence="5">UMB1064</strain>
    </source>
</reference>
<feature type="region of interest" description="Disordered" evidence="2">
    <location>
        <begin position="525"/>
        <end position="640"/>
    </location>
</feature>
<dbReference type="EC" id="3.5.1.28" evidence="5"/>
<evidence type="ECO:0000256" key="1">
    <source>
        <dbReference type="ARBA" id="ARBA00007553"/>
    </source>
</evidence>
<dbReference type="AlphaFoldDB" id="A0AAW9SJN0"/>
<dbReference type="RefSeq" id="WP_284826100.1">
    <property type="nucleotide sequence ID" value="NZ_JASOOY020000027.1"/>
</dbReference>